<dbReference type="GO" id="GO:1990904">
    <property type="term" value="C:ribonucleoprotein complex"/>
    <property type="evidence" value="ECO:0007669"/>
    <property type="project" value="UniProtKB-KW"/>
</dbReference>
<name>A0A2H0UJ73_9BACT</name>
<dbReference type="PANTHER" id="PTHR23321:SF26">
    <property type="entry name" value="SMALL RIBOSOMAL SUBUNIT PROTEIN US15M"/>
    <property type="match status" value="1"/>
</dbReference>
<evidence type="ECO:0000256" key="3">
    <source>
        <dbReference type="HAMAP-Rule" id="MF_01343"/>
    </source>
</evidence>
<comment type="caution">
    <text evidence="6">The sequence shown here is derived from an EMBL/GenBank/DDBJ whole genome shotgun (WGS) entry which is preliminary data.</text>
</comment>
<dbReference type="AlphaFoldDB" id="A0A2H0UJ73"/>
<dbReference type="InterPro" id="IPR000589">
    <property type="entry name" value="Ribosomal_uS15"/>
</dbReference>
<proteinExistence type="inferred from homology"/>
<dbReference type="CDD" id="cd00677">
    <property type="entry name" value="S15_NS1_EPRS_RNA-bind"/>
    <property type="match status" value="1"/>
</dbReference>
<comment type="subunit">
    <text evidence="3">Part of the 30S ribosomal subunit. Forms a bridge to the 50S subunit in the 70S ribosome, contacting the 23S rRNA.</text>
</comment>
<dbReference type="HAMAP" id="MF_01343_B">
    <property type="entry name" value="Ribosomal_uS15_B"/>
    <property type="match status" value="1"/>
</dbReference>
<dbReference type="SMART" id="SM01387">
    <property type="entry name" value="Ribosomal_S15"/>
    <property type="match status" value="1"/>
</dbReference>
<dbReference type="GO" id="GO:0019843">
    <property type="term" value="F:rRNA binding"/>
    <property type="evidence" value="ECO:0007669"/>
    <property type="project" value="UniProtKB-UniRule"/>
</dbReference>
<dbReference type="NCBIfam" id="TIGR00952">
    <property type="entry name" value="S15_bact"/>
    <property type="match status" value="1"/>
</dbReference>
<evidence type="ECO:0000313" key="7">
    <source>
        <dbReference type="Proteomes" id="UP000229612"/>
    </source>
</evidence>
<gene>
    <name evidence="3" type="primary">rpsO</name>
    <name evidence="6" type="ORF">COU14_02730</name>
</gene>
<evidence type="ECO:0000313" key="6">
    <source>
        <dbReference type="EMBL" id="PIR85746.1"/>
    </source>
</evidence>
<comment type="similarity">
    <text evidence="3 4">Belongs to the universal ribosomal protein uS15 family.</text>
</comment>
<keyword evidence="3" id="KW-0699">rRNA-binding</keyword>
<sequence length="88" mass="10253">MLSKNQKQRALKDVRRHDGDTGSPQAQIGILTKQISALATHLRKNAKDFHSRRGLLQMVADRRKQLRYLERKDKKEYDSVIKKLGLKK</sequence>
<dbReference type="GO" id="GO:0005840">
    <property type="term" value="C:ribosome"/>
    <property type="evidence" value="ECO:0007669"/>
    <property type="project" value="UniProtKB-KW"/>
</dbReference>
<protein>
    <recommendedName>
        <fullName evidence="3">Small ribosomal subunit protein uS15</fullName>
    </recommendedName>
</protein>
<reference evidence="7" key="1">
    <citation type="submission" date="2017-09" db="EMBL/GenBank/DDBJ databases">
        <title>Depth-based differentiation of microbial function through sediment-hosted aquifers and enrichment of novel symbionts in the deep terrestrial subsurface.</title>
        <authorList>
            <person name="Probst A.J."/>
            <person name="Ladd B."/>
            <person name="Jarett J.K."/>
            <person name="Geller-Mcgrath D.E."/>
            <person name="Sieber C.M.K."/>
            <person name="Emerson J.B."/>
            <person name="Anantharaman K."/>
            <person name="Thomas B.C."/>
            <person name="Malmstrom R."/>
            <person name="Stieglmeier M."/>
            <person name="Klingl A."/>
            <person name="Woyke T."/>
            <person name="Ryan C.M."/>
            <person name="Banfield J.F."/>
        </authorList>
    </citation>
    <scope>NUCLEOTIDE SEQUENCE [LARGE SCALE GENOMIC DNA]</scope>
</reference>
<comment type="function">
    <text evidence="3">One of the primary rRNA binding proteins, it binds directly to 16S rRNA where it helps nucleate assembly of the platform of the 30S subunit by binding and bridging several RNA helices of the 16S rRNA.</text>
</comment>
<dbReference type="PANTHER" id="PTHR23321">
    <property type="entry name" value="RIBOSOMAL PROTEIN S15, BACTERIAL AND ORGANELLAR"/>
    <property type="match status" value="1"/>
</dbReference>
<dbReference type="GO" id="GO:0005737">
    <property type="term" value="C:cytoplasm"/>
    <property type="evidence" value="ECO:0007669"/>
    <property type="project" value="UniProtKB-ARBA"/>
</dbReference>
<feature type="compositionally biased region" description="Basic and acidic residues" evidence="5">
    <location>
        <begin position="10"/>
        <end position="20"/>
    </location>
</feature>
<dbReference type="InterPro" id="IPR005290">
    <property type="entry name" value="Ribosomal_uS15_bac-type"/>
</dbReference>
<dbReference type="Pfam" id="PF00312">
    <property type="entry name" value="Ribosomal_S15"/>
    <property type="match status" value="1"/>
</dbReference>
<dbReference type="Proteomes" id="UP000229612">
    <property type="component" value="Unassembled WGS sequence"/>
</dbReference>
<evidence type="ECO:0000256" key="4">
    <source>
        <dbReference type="RuleBase" id="RU003919"/>
    </source>
</evidence>
<accession>A0A2H0UJ73</accession>
<dbReference type="InterPro" id="IPR009068">
    <property type="entry name" value="uS15_NS1_RNA-bd_sf"/>
</dbReference>
<dbReference type="Gene3D" id="1.10.287.10">
    <property type="entry name" value="S15/NS1, RNA-binding"/>
    <property type="match status" value="1"/>
</dbReference>
<feature type="region of interest" description="Disordered" evidence="5">
    <location>
        <begin position="1"/>
        <end position="26"/>
    </location>
</feature>
<evidence type="ECO:0000256" key="5">
    <source>
        <dbReference type="SAM" id="MobiDB-lite"/>
    </source>
</evidence>
<keyword evidence="1 3" id="KW-0689">Ribosomal protein</keyword>
<dbReference type="EMBL" id="PFBG01000030">
    <property type="protein sequence ID" value="PIR85746.1"/>
    <property type="molecule type" value="Genomic_DNA"/>
</dbReference>
<keyword evidence="2 3" id="KW-0687">Ribonucleoprotein</keyword>
<dbReference type="GO" id="GO:0006412">
    <property type="term" value="P:translation"/>
    <property type="evidence" value="ECO:0007669"/>
    <property type="project" value="UniProtKB-UniRule"/>
</dbReference>
<comment type="function">
    <text evidence="3">Forms an intersubunit bridge (bridge B4) with the 23S rRNA of the 50S subunit in the ribosome.</text>
</comment>
<organism evidence="6 7">
    <name type="scientific">Candidatus Kaiserbacteria bacterium CG10_big_fil_rev_8_21_14_0_10_44_10</name>
    <dbReference type="NCBI Taxonomy" id="1974606"/>
    <lineage>
        <taxon>Bacteria</taxon>
        <taxon>Candidatus Kaiseribacteriota</taxon>
    </lineage>
</organism>
<evidence type="ECO:0000256" key="2">
    <source>
        <dbReference type="ARBA" id="ARBA00023274"/>
    </source>
</evidence>
<dbReference type="GO" id="GO:0003735">
    <property type="term" value="F:structural constituent of ribosome"/>
    <property type="evidence" value="ECO:0007669"/>
    <property type="project" value="InterPro"/>
</dbReference>
<dbReference type="SUPFAM" id="SSF47060">
    <property type="entry name" value="S15/NS1 RNA-binding domain"/>
    <property type="match status" value="1"/>
</dbReference>
<keyword evidence="3" id="KW-0694">RNA-binding</keyword>
<evidence type="ECO:0000256" key="1">
    <source>
        <dbReference type="ARBA" id="ARBA00022980"/>
    </source>
</evidence>